<evidence type="ECO:0000313" key="4">
    <source>
        <dbReference type="Proteomes" id="UP000218934"/>
    </source>
</evidence>
<comment type="similarity">
    <text evidence="1">Belongs to the OsmC/Ohr family.</text>
</comment>
<dbReference type="EMBL" id="NWUF01000004">
    <property type="protein sequence ID" value="PCE43216.1"/>
    <property type="molecule type" value="Genomic_DNA"/>
</dbReference>
<dbReference type="KEGG" id="rdi:CMV14_00365"/>
<organism evidence="3 4">
    <name type="scientific">Rhizorhabdus dicambivorans</name>
    <dbReference type="NCBI Taxonomy" id="1850238"/>
    <lineage>
        <taxon>Bacteria</taxon>
        <taxon>Pseudomonadati</taxon>
        <taxon>Pseudomonadota</taxon>
        <taxon>Alphaproteobacteria</taxon>
        <taxon>Sphingomonadales</taxon>
        <taxon>Sphingomonadaceae</taxon>
        <taxon>Rhizorhabdus</taxon>
    </lineage>
</organism>
<dbReference type="RefSeq" id="WP_066964677.1">
    <property type="nucleotide sequence ID" value="NZ_CP023449.1"/>
</dbReference>
<dbReference type="InterPro" id="IPR036102">
    <property type="entry name" value="OsmC/Ohrsf"/>
</dbReference>
<dbReference type="AlphaFoldDB" id="A0A2A4FWP4"/>
<accession>A0A2A4FWP4</accession>
<dbReference type="GO" id="GO:0006979">
    <property type="term" value="P:response to oxidative stress"/>
    <property type="evidence" value="ECO:0007669"/>
    <property type="project" value="InterPro"/>
</dbReference>
<proteinExistence type="inferred from homology"/>
<evidence type="ECO:0000256" key="1">
    <source>
        <dbReference type="ARBA" id="ARBA00007378"/>
    </source>
</evidence>
<dbReference type="Pfam" id="PF02566">
    <property type="entry name" value="OsmC"/>
    <property type="match status" value="1"/>
</dbReference>
<feature type="region of interest" description="Disordered" evidence="2">
    <location>
        <begin position="15"/>
        <end position="45"/>
    </location>
</feature>
<name>A0A2A4FWP4_9SPHN</name>
<reference evidence="3 4" key="1">
    <citation type="submission" date="2017-09" db="EMBL/GenBank/DDBJ databases">
        <title>The Catabolism of 3,6-Dichlorosalicylic acid is Initiated by the Cytochrome P450 Monooxygenase DsmABC in Rhizorhabdus dicambivorans Ndbn-20.</title>
        <authorList>
            <person name="Na L."/>
        </authorList>
    </citation>
    <scope>NUCLEOTIDE SEQUENCE [LARGE SCALE GENOMIC DNA]</scope>
    <source>
        <strain evidence="3 4">Ndbn-20m</strain>
    </source>
</reference>
<dbReference type="Gene3D" id="2.20.25.10">
    <property type="match status" value="1"/>
</dbReference>
<keyword evidence="4" id="KW-1185">Reference proteome</keyword>
<evidence type="ECO:0000313" key="3">
    <source>
        <dbReference type="EMBL" id="PCE43216.1"/>
    </source>
</evidence>
<dbReference type="InterPro" id="IPR019953">
    <property type="entry name" value="OHR"/>
</dbReference>
<dbReference type="SUPFAM" id="SSF82784">
    <property type="entry name" value="OsmC-like"/>
    <property type="match status" value="1"/>
</dbReference>
<dbReference type="InterPro" id="IPR003718">
    <property type="entry name" value="OsmC/Ohr_fam"/>
</dbReference>
<dbReference type="Gene3D" id="3.30.300.20">
    <property type="match status" value="1"/>
</dbReference>
<dbReference type="Proteomes" id="UP000218934">
    <property type="component" value="Unassembled WGS sequence"/>
</dbReference>
<dbReference type="NCBIfam" id="TIGR03561">
    <property type="entry name" value="organ_hyd_perox"/>
    <property type="match status" value="1"/>
</dbReference>
<evidence type="ECO:0000256" key="2">
    <source>
        <dbReference type="SAM" id="MobiDB-lite"/>
    </source>
</evidence>
<dbReference type="InterPro" id="IPR015946">
    <property type="entry name" value="KH_dom-like_a/b"/>
</dbReference>
<protein>
    <submittedName>
        <fullName evidence="3">Organic hydroperoxide resistance protein</fullName>
    </submittedName>
</protein>
<dbReference type="OrthoDB" id="9797508at2"/>
<gene>
    <name evidence="3" type="ORF">COO09_05400</name>
</gene>
<dbReference type="PANTHER" id="PTHR33797:SF2">
    <property type="entry name" value="ORGANIC HYDROPEROXIDE RESISTANCE PROTEIN-LIKE"/>
    <property type="match status" value="1"/>
</dbReference>
<feature type="compositionally biased region" description="Low complexity" evidence="2">
    <location>
        <begin position="15"/>
        <end position="26"/>
    </location>
</feature>
<comment type="caution">
    <text evidence="3">The sequence shown here is derived from an EMBL/GenBank/DDBJ whole genome shotgun (WGS) entry which is preliminary data.</text>
</comment>
<sequence length="133" mass="13820">MRSRTAPYQTQVTALGGRSGAAASADGRLKLRLDGPRDPAGKGTNPEQLFAAAYAACFLSSLQRVARDEGVELAADSNVTASVGLGERLSVLLSVDLPGVAEEEAARLAAAAHRICPYSRAIRGNVEVRLSVA</sequence>
<feature type="compositionally biased region" description="Basic and acidic residues" evidence="2">
    <location>
        <begin position="27"/>
        <end position="40"/>
    </location>
</feature>
<dbReference type="PANTHER" id="PTHR33797">
    <property type="entry name" value="ORGANIC HYDROPEROXIDE RESISTANCE PROTEIN-LIKE"/>
    <property type="match status" value="1"/>
</dbReference>